<name>A0A1B2JD89_PICPA</name>
<dbReference type="Proteomes" id="UP000094565">
    <property type="component" value="Chromosome 2"/>
</dbReference>
<feature type="compositionally biased region" description="Low complexity" evidence="1">
    <location>
        <begin position="271"/>
        <end position="283"/>
    </location>
</feature>
<dbReference type="GO" id="GO:0033328">
    <property type="term" value="F:peroxisome membrane targeting sequence binding"/>
    <property type="evidence" value="ECO:0007669"/>
    <property type="project" value="TreeGrafter"/>
</dbReference>
<feature type="compositionally biased region" description="Acidic residues" evidence="1">
    <location>
        <begin position="1"/>
        <end position="16"/>
    </location>
</feature>
<sequence length="300" mass="33750">MSSEDELDDLLDEFQDEMLSREPGSAMAENPEEAATSSDLKDLTEQEIEQKIQENFENMLTEMANVDPKTSSQLQDFMKDLEGSTAPSSKKDKKDFKSVISETVNKIRDGGDKIDEQIKSEQPDELLSQLLKNLDIGDLGDLLSDEGGDGNDNIGKMLVEMLDQLSSKKILYEPIKELYDKYPAWLEAHKADEKITKEEFSNYQNQFSIVTLIVERFDKENYDDNNAEDKEFISTKLEELQELGMPPTELANQDLMKIPGFGDGDGGVGGLDQLDGLQGLQDQDLPEDLSKELDETCKQQ</sequence>
<proteinExistence type="predicted"/>
<accession>A0A1B2JD89</accession>
<feature type="region of interest" description="Disordered" evidence="1">
    <location>
        <begin position="257"/>
        <end position="300"/>
    </location>
</feature>
<feature type="region of interest" description="Disordered" evidence="1">
    <location>
        <begin position="1"/>
        <end position="47"/>
    </location>
</feature>
<dbReference type="EMBL" id="CP014585">
    <property type="protein sequence ID" value="ANZ76023.1"/>
    <property type="molecule type" value="Genomic_DNA"/>
</dbReference>
<evidence type="ECO:0000256" key="1">
    <source>
        <dbReference type="SAM" id="MobiDB-lite"/>
    </source>
</evidence>
<feature type="compositionally biased region" description="Gly residues" evidence="1">
    <location>
        <begin position="261"/>
        <end position="270"/>
    </location>
</feature>
<evidence type="ECO:0000313" key="3">
    <source>
        <dbReference type="Proteomes" id="UP000094565"/>
    </source>
</evidence>
<feature type="compositionally biased region" description="Basic and acidic residues" evidence="1">
    <location>
        <begin position="288"/>
        <end position="300"/>
    </location>
</feature>
<dbReference type="OrthoDB" id="21292at2759"/>
<evidence type="ECO:0000313" key="2">
    <source>
        <dbReference type="EMBL" id="ANZ76023.1"/>
    </source>
</evidence>
<reference evidence="2 3" key="1">
    <citation type="submission" date="2016-02" db="EMBL/GenBank/DDBJ databases">
        <title>Comparative genomic and transcriptomic foundation for Pichia pastoris.</title>
        <authorList>
            <person name="Love K.R."/>
            <person name="Shah K.A."/>
            <person name="Whittaker C.A."/>
            <person name="Wu J."/>
            <person name="Bartlett M.C."/>
            <person name="Ma D."/>
            <person name="Leeson R.L."/>
            <person name="Priest M."/>
            <person name="Young S.K."/>
            <person name="Love J.C."/>
        </authorList>
    </citation>
    <scope>NUCLEOTIDE SEQUENCE [LARGE SCALE GENOMIC DNA]</scope>
    <source>
        <strain evidence="2 3">ATCC 28485</strain>
    </source>
</reference>
<dbReference type="InterPro" id="IPR038322">
    <property type="entry name" value="Pex19_C_sf"/>
</dbReference>
<dbReference type="PANTHER" id="PTHR12774">
    <property type="entry name" value="PEROXISOMAL BIOGENESIS FACTOR 19"/>
    <property type="match status" value="1"/>
</dbReference>
<dbReference type="PANTHER" id="PTHR12774:SF2">
    <property type="entry name" value="PEROXISOMAL BIOGENESIS FACTOR 19"/>
    <property type="match status" value="1"/>
</dbReference>
<protein>
    <submittedName>
        <fullName evidence="2">BA75_02438T0</fullName>
    </submittedName>
</protein>
<dbReference type="GO" id="GO:0005778">
    <property type="term" value="C:peroxisomal membrane"/>
    <property type="evidence" value="ECO:0007669"/>
    <property type="project" value="TreeGrafter"/>
</dbReference>
<organism evidence="2 3">
    <name type="scientific">Komagataella pastoris</name>
    <name type="common">Yeast</name>
    <name type="synonym">Pichia pastoris</name>
    <dbReference type="NCBI Taxonomy" id="4922"/>
    <lineage>
        <taxon>Eukaryota</taxon>
        <taxon>Fungi</taxon>
        <taxon>Dikarya</taxon>
        <taxon>Ascomycota</taxon>
        <taxon>Saccharomycotina</taxon>
        <taxon>Pichiomycetes</taxon>
        <taxon>Pichiales</taxon>
        <taxon>Pichiaceae</taxon>
        <taxon>Komagataella</taxon>
    </lineage>
</organism>
<keyword evidence="3" id="KW-1185">Reference proteome</keyword>
<dbReference type="GO" id="GO:0045046">
    <property type="term" value="P:protein import into peroxisome membrane"/>
    <property type="evidence" value="ECO:0007669"/>
    <property type="project" value="TreeGrafter"/>
</dbReference>
<dbReference type="InterPro" id="IPR006708">
    <property type="entry name" value="Pex19"/>
</dbReference>
<dbReference type="Pfam" id="PF04614">
    <property type="entry name" value="Pex19"/>
    <property type="match status" value="1"/>
</dbReference>
<gene>
    <name evidence="2" type="primary">PEX19</name>
    <name evidence="2" type="ORF">ATY40_BA7502438</name>
</gene>
<dbReference type="AlphaFoldDB" id="A0A1B2JD89"/>
<dbReference type="Gene3D" id="1.20.120.900">
    <property type="entry name" value="Pex19, mPTS binding domain"/>
    <property type="match status" value="1"/>
</dbReference>